<keyword evidence="1" id="KW-0472">Membrane</keyword>
<dbReference type="OrthoDB" id="9861132at2"/>
<keyword evidence="3" id="KW-1185">Reference proteome</keyword>
<evidence type="ECO:0000256" key="1">
    <source>
        <dbReference type="SAM" id="Phobius"/>
    </source>
</evidence>
<dbReference type="KEGG" id="cbot:ATE48_16855"/>
<dbReference type="EMBL" id="CP013244">
    <property type="protein sequence ID" value="ANP47458.1"/>
    <property type="molecule type" value="Genomic_DNA"/>
</dbReference>
<dbReference type="InParanoid" id="A0A1B1ALK3"/>
<dbReference type="Proteomes" id="UP000092498">
    <property type="component" value="Chromosome"/>
</dbReference>
<keyword evidence="1" id="KW-0812">Transmembrane</keyword>
<organism evidence="2 3">
    <name type="scientific">Candidatus Viadribacter manganicus</name>
    <dbReference type="NCBI Taxonomy" id="1759059"/>
    <lineage>
        <taxon>Bacteria</taxon>
        <taxon>Pseudomonadati</taxon>
        <taxon>Pseudomonadota</taxon>
        <taxon>Alphaproteobacteria</taxon>
        <taxon>Hyphomonadales</taxon>
        <taxon>Hyphomonadaceae</taxon>
        <taxon>Candidatus Viadribacter</taxon>
    </lineage>
</organism>
<feature type="transmembrane region" description="Helical" evidence="1">
    <location>
        <begin position="13"/>
        <end position="32"/>
    </location>
</feature>
<reference evidence="2 3" key="1">
    <citation type="submission" date="2015-11" db="EMBL/GenBank/DDBJ databases">
        <title>Whole-Genome Sequence of Candidatus Oderbacter manganicum from the National Park Lower Oder Valley, Germany.</title>
        <authorList>
            <person name="Braun B."/>
            <person name="Liere K."/>
            <person name="Szewzyk U."/>
        </authorList>
    </citation>
    <scope>NUCLEOTIDE SEQUENCE [LARGE SCALE GENOMIC DNA]</scope>
    <source>
        <strain evidence="2 3">OTSz_A_272</strain>
    </source>
</reference>
<accession>A0A1B1ALK3</accession>
<dbReference type="RefSeq" id="WP_066773613.1">
    <property type="nucleotide sequence ID" value="NZ_CP013244.1"/>
</dbReference>
<keyword evidence="1" id="KW-1133">Transmembrane helix</keyword>
<evidence type="ECO:0000313" key="2">
    <source>
        <dbReference type="EMBL" id="ANP47458.1"/>
    </source>
</evidence>
<name>A0A1B1ALK3_9PROT</name>
<dbReference type="STRING" id="1759059.ATE48_16855"/>
<sequence length="137" mass="14168">MQNPFGVAELIELGGSAAVILLMVVVAAVLGFRMSARIDEGELVRLAEAEGVRVDGAVIAQNGRAALARLSDGRVMVARVMGADVSARFASAKAVRVNVAASRLSATFADVGFPPLKMRIDDLPAWLNEFSGGGGAT</sequence>
<protein>
    <submittedName>
        <fullName evidence="2">Uncharacterized protein</fullName>
    </submittedName>
</protein>
<gene>
    <name evidence="2" type="ORF">ATE48_16855</name>
</gene>
<proteinExistence type="predicted"/>
<dbReference type="AlphaFoldDB" id="A0A1B1ALK3"/>
<evidence type="ECO:0000313" key="3">
    <source>
        <dbReference type="Proteomes" id="UP000092498"/>
    </source>
</evidence>